<comment type="caution">
    <text evidence="1">The sequence shown here is derived from an EMBL/GenBank/DDBJ whole genome shotgun (WGS) entry which is preliminary data.</text>
</comment>
<dbReference type="Proteomes" id="UP000789396">
    <property type="component" value="Unassembled WGS sequence"/>
</dbReference>
<evidence type="ECO:0000313" key="1">
    <source>
        <dbReference type="EMBL" id="CAG8767845.1"/>
    </source>
</evidence>
<feature type="non-terminal residue" evidence="1">
    <location>
        <position position="1"/>
    </location>
</feature>
<sequence>KNVEFLCQIEIKEDTNNDNENDDHYNAVVDIEDQNVYDDGVEFGVDSEINDDSDVTESVEDLSIIEFN</sequence>
<dbReference type="EMBL" id="CAJVPZ010044620">
    <property type="protein sequence ID" value="CAG8767845.1"/>
    <property type="molecule type" value="Genomic_DNA"/>
</dbReference>
<name>A0A9N9NWT8_9GLOM</name>
<proteinExistence type="predicted"/>
<protein>
    <submittedName>
        <fullName evidence="1">6226_t:CDS:1</fullName>
    </submittedName>
</protein>
<dbReference type="AlphaFoldDB" id="A0A9N9NWT8"/>
<gene>
    <name evidence="1" type="ORF">RFULGI_LOCUS14831</name>
</gene>
<accession>A0A9N9NWT8</accession>
<feature type="non-terminal residue" evidence="1">
    <location>
        <position position="68"/>
    </location>
</feature>
<keyword evidence="2" id="KW-1185">Reference proteome</keyword>
<organism evidence="1 2">
    <name type="scientific">Racocetra fulgida</name>
    <dbReference type="NCBI Taxonomy" id="60492"/>
    <lineage>
        <taxon>Eukaryota</taxon>
        <taxon>Fungi</taxon>
        <taxon>Fungi incertae sedis</taxon>
        <taxon>Mucoromycota</taxon>
        <taxon>Glomeromycotina</taxon>
        <taxon>Glomeromycetes</taxon>
        <taxon>Diversisporales</taxon>
        <taxon>Gigasporaceae</taxon>
        <taxon>Racocetra</taxon>
    </lineage>
</organism>
<reference evidence="1" key="1">
    <citation type="submission" date="2021-06" db="EMBL/GenBank/DDBJ databases">
        <authorList>
            <person name="Kallberg Y."/>
            <person name="Tangrot J."/>
            <person name="Rosling A."/>
        </authorList>
    </citation>
    <scope>NUCLEOTIDE SEQUENCE</scope>
    <source>
        <strain evidence="1">IN212</strain>
    </source>
</reference>
<evidence type="ECO:0000313" key="2">
    <source>
        <dbReference type="Proteomes" id="UP000789396"/>
    </source>
</evidence>